<dbReference type="Gene3D" id="3.30.497.10">
    <property type="entry name" value="Antithrombin, subunit I, domain 2"/>
    <property type="match status" value="1"/>
</dbReference>
<comment type="similarity">
    <text evidence="1">Belongs to the serpin family.</text>
</comment>
<sequence length="157" mass="16900">MDLGKSVAKQNEIVLRLAKHVITTTTTAGKTSNLVFSPALIHVILSFMAARYHGDTEDQILSLLQASSTDELNAVSSKIVTAVLADSTASGSPMISAANGVWVDKSLTVEPSFKDLLENSYKAAFNQVDFRTKAGEVTEEVNSWVEKQTNGLITDLL</sequence>
<feature type="domain" description="Serpin" evidence="2">
    <location>
        <begin position="10"/>
        <end position="157"/>
    </location>
</feature>
<dbReference type="EMBL" id="JBANAX010000406">
    <property type="protein sequence ID" value="KAL1209798.1"/>
    <property type="molecule type" value="Genomic_DNA"/>
</dbReference>
<evidence type="ECO:0000313" key="4">
    <source>
        <dbReference type="Proteomes" id="UP001558713"/>
    </source>
</evidence>
<dbReference type="Pfam" id="PF00079">
    <property type="entry name" value="Serpin"/>
    <property type="match status" value="1"/>
</dbReference>
<dbReference type="PANTHER" id="PTHR11461">
    <property type="entry name" value="SERINE PROTEASE INHIBITOR, SERPIN"/>
    <property type="match status" value="1"/>
</dbReference>
<dbReference type="Proteomes" id="UP001558713">
    <property type="component" value="Unassembled WGS sequence"/>
</dbReference>
<dbReference type="InterPro" id="IPR023796">
    <property type="entry name" value="Serpin_dom"/>
</dbReference>
<dbReference type="PANTHER" id="PTHR11461:SF296">
    <property type="entry name" value="SERPIN-RELATED"/>
    <property type="match status" value="1"/>
</dbReference>
<organism evidence="3 4">
    <name type="scientific">Cardamine amara subsp. amara</name>
    <dbReference type="NCBI Taxonomy" id="228776"/>
    <lineage>
        <taxon>Eukaryota</taxon>
        <taxon>Viridiplantae</taxon>
        <taxon>Streptophyta</taxon>
        <taxon>Embryophyta</taxon>
        <taxon>Tracheophyta</taxon>
        <taxon>Spermatophyta</taxon>
        <taxon>Magnoliopsida</taxon>
        <taxon>eudicotyledons</taxon>
        <taxon>Gunneridae</taxon>
        <taxon>Pentapetalae</taxon>
        <taxon>rosids</taxon>
        <taxon>malvids</taxon>
        <taxon>Brassicales</taxon>
        <taxon>Brassicaceae</taxon>
        <taxon>Cardamineae</taxon>
        <taxon>Cardamine</taxon>
    </lineage>
</organism>
<name>A0ABD1AU30_CARAN</name>
<gene>
    <name evidence="3" type="ORF">V5N11_028968</name>
</gene>
<evidence type="ECO:0000256" key="1">
    <source>
        <dbReference type="ARBA" id="ARBA00009500"/>
    </source>
</evidence>
<keyword evidence="4" id="KW-1185">Reference proteome</keyword>
<dbReference type="InterPro" id="IPR036186">
    <property type="entry name" value="Serpin_sf"/>
</dbReference>
<dbReference type="AlphaFoldDB" id="A0ABD1AU30"/>
<comment type="caution">
    <text evidence="3">The sequence shown here is derived from an EMBL/GenBank/DDBJ whole genome shotgun (WGS) entry which is preliminary data.</text>
</comment>
<proteinExistence type="inferred from homology"/>
<evidence type="ECO:0000313" key="3">
    <source>
        <dbReference type="EMBL" id="KAL1209798.1"/>
    </source>
</evidence>
<dbReference type="SUPFAM" id="SSF56574">
    <property type="entry name" value="Serpins"/>
    <property type="match status" value="1"/>
</dbReference>
<accession>A0ABD1AU30</accession>
<evidence type="ECO:0000259" key="2">
    <source>
        <dbReference type="Pfam" id="PF00079"/>
    </source>
</evidence>
<dbReference type="InterPro" id="IPR042178">
    <property type="entry name" value="Serpin_sf_1"/>
</dbReference>
<protein>
    <submittedName>
        <fullName evidence="3">Serpin-ZX</fullName>
    </submittedName>
</protein>
<dbReference type="InterPro" id="IPR000215">
    <property type="entry name" value="Serpin_fam"/>
</dbReference>
<reference evidence="3 4" key="1">
    <citation type="submission" date="2024-04" db="EMBL/GenBank/DDBJ databases">
        <title>Genome assembly C_amara_ONT_v2.</title>
        <authorList>
            <person name="Yant L."/>
            <person name="Moore C."/>
            <person name="Slenker M."/>
        </authorList>
    </citation>
    <scope>NUCLEOTIDE SEQUENCE [LARGE SCALE GENOMIC DNA]</scope>
    <source>
        <tissue evidence="3">Leaf</tissue>
    </source>
</reference>